<dbReference type="KEGG" id="nnv:QNH39_11450"/>
<evidence type="ECO:0000256" key="7">
    <source>
        <dbReference type="ARBA" id="ARBA00022967"/>
    </source>
</evidence>
<evidence type="ECO:0000256" key="9">
    <source>
        <dbReference type="ARBA" id="ARBA00023310"/>
    </source>
</evidence>
<dbReference type="Pfam" id="PF02874">
    <property type="entry name" value="ATP-synt_ab_N"/>
    <property type="match status" value="1"/>
</dbReference>
<dbReference type="NCBIfam" id="TIGR03497">
    <property type="entry name" value="FliI_clade2"/>
    <property type="match status" value="1"/>
</dbReference>
<keyword evidence="12" id="KW-0966">Cell projection</keyword>
<evidence type="ECO:0000256" key="10">
    <source>
        <dbReference type="ARBA" id="ARBA00034006"/>
    </source>
</evidence>
<keyword evidence="12" id="KW-0969">Cilium</keyword>
<dbReference type="NCBIfam" id="TIGR01026">
    <property type="entry name" value="fliI_yscN"/>
    <property type="match status" value="1"/>
</dbReference>
<evidence type="ECO:0000259" key="11">
    <source>
        <dbReference type="SMART" id="SM00382"/>
    </source>
</evidence>
<dbReference type="FunFam" id="3.40.50.12240:FF:000002">
    <property type="entry name" value="Flagellum-specific ATP synthase FliI"/>
    <property type="match status" value="1"/>
</dbReference>
<evidence type="ECO:0000256" key="5">
    <source>
        <dbReference type="ARBA" id="ARBA00022840"/>
    </source>
</evidence>
<dbReference type="InterPro" id="IPR004100">
    <property type="entry name" value="ATPase_F1/V1/A1_a/bsu_N"/>
</dbReference>
<evidence type="ECO:0000256" key="8">
    <source>
        <dbReference type="ARBA" id="ARBA00023065"/>
    </source>
</evidence>
<keyword evidence="5" id="KW-0067">ATP-binding</keyword>
<dbReference type="GO" id="GO:0030257">
    <property type="term" value="C:type III protein secretion system complex"/>
    <property type="evidence" value="ECO:0007669"/>
    <property type="project" value="InterPro"/>
</dbReference>
<dbReference type="SUPFAM" id="SSF52540">
    <property type="entry name" value="P-loop containing nucleoside triphosphate hydrolases"/>
    <property type="match status" value="1"/>
</dbReference>
<dbReference type="Proteomes" id="UP001178288">
    <property type="component" value="Chromosome"/>
</dbReference>
<dbReference type="GO" id="GO:0005737">
    <property type="term" value="C:cytoplasm"/>
    <property type="evidence" value="ECO:0007669"/>
    <property type="project" value="UniProtKB-SubCell"/>
</dbReference>
<dbReference type="PANTHER" id="PTHR15184">
    <property type="entry name" value="ATP SYNTHASE"/>
    <property type="match status" value="1"/>
</dbReference>
<keyword evidence="2" id="KW-0813">Transport</keyword>
<evidence type="ECO:0000256" key="3">
    <source>
        <dbReference type="ARBA" id="ARBA00022490"/>
    </source>
</evidence>
<sequence>MSKWNLQAYLDVLETVNPIKMNGKVTQVIGLTVESQGPDVKLGDICHILSSQQQKPIKAEVVGFRNNKVLLMPLGELHSIGPGCDVVSTGRPLTAKVGTDLLGKVLDGLGNPLDGSHLPVGLLEVKADNLPPNPLLRPRITEPLSVGVRTIDGLLTVGKGQRVGVFAGSGVGKSTLLGMIARNTEADVNVIGLIGERGREVLDFIERDLGEEGLKKSVVIVATSDQPALIRIKGAMITTAIAEFFRDQGMNVNLMMDSVTRIAMAQREIGLAIGEPPATKGYTPSVFAMLPRLLERAGTNEHGSITAFYTVLVDGDDMNEPVADTVRGILDGHIVLDRRLAHKGVYPAIDILASVSRVMKDIVPNDHLQAAERLKQHTSVYQKAEGLIQIGAYKRGTDREIDEAIEAKGWIDQFRKQSTTEAPSIQTTIEQLQSRFGVSSR</sequence>
<dbReference type="Pfam" id="PF00006">
    <property type="entry name" value="ATP-synt_ab"/>
    <property type="match status" value="1"/>
</dbReference>
<dbReference type="GO" id="GO:0030254">
    <property type="term" value="P:protein secretion by the type III secretion system"/>
    <property type="evidence" value="ECO:0007669"/>
    <property type="project" value="InterPro"/>
</dbReference>
<dbReference type="CDD" id="cd18117">
    <property type="entry name" value="ATP-synt_flagellum-secretory_path_III_N"/>
    <property type="match status" value="1"/>
</dbReference>
<proteinExistence type="predicted"/>
<dbReference type="PROSITE" id="PS00152">
    <property type="entry name" value="ATPASE_ALPHA_BETA"/>
    <property type="match status" value="1"/>
</dbReference>
<dbReference type="InterPro" id="IPR050053">
    <property type="entry name" value="ATPase_alpha/beta_chains"/>
</dbReference>
<comment type="subcellular location">
    <subcellularLocation>
        <location evidence="1">Cytoplasm</location>
    </subcellularLocation>
</comment>
<accession>A0AA95SCW9</accession>
<dbReference type="InterPro" id="IPR022425">
    <property type="entry name" value="FliI_clade2"/>
</dbReference>
<name>A0AA95SCW9_9BACI</name>
<evidence type="ECO:0000256" key="1">
    <source>
        <dbReference type="ARBA" id="ARBA00004496"/>
    </source>
</evidence>
<dbReference type="GO" id="GO:0044780">
    <property type="term" value="P:bacterial-type flagellum assembly"/>
    <property type="evidence" value="ECO:0007669"/>
    <property type="project" value="InterPro"/>
</dbReference>
<keyword evidence="7" id="KW-1278">Translocase</keyword>
<evidence type="ECO:0000256" key="4">
    <source>
        <dbReference type="ARBA" id="ARBA00022741"/>
    </source>
</evidence>
<keyword evidence="12" id="KW-0282">Flagellum</keyword>
<gene>
    <name evidence="12" type="primary">fliI</name>
    <name evidence="12" type="ORF">QNH39_11450</name>
</gene>
<dbReference type="GO" id="GO:0046933">
    <property type="term" value="F:proton-transporting ATP synthase activity, rotational mechanism"/>
    <property type="evidence" value="ECO:0007669"/>
    <property type="project" value="TreeGrafter"/>
</dbReference>
<dbReference type="InterPro" id="IPR003593">
    <property type="entry name" value="AAA+_ATPase"/>
</dbReference>
<dbReference type="InterPro" id="IPR040627">
    <property type="entry name" value="T3SS_ATPase_C"/>
</dbReference>
<keyword evidence="4" id="KW-0547">Nucleotide-binding</keyword>
<evidence type="ECO:0000313" key="12">
    <source>
        <dbReference type="EMBL" id="WHY88407.1"/>
    </source>
</evidence>
<dbReference type="PANTHER" id="PTHR15184:SF9">
    <property type="entry name" value="SPI-1 TYPE 3 SECRETION SYSTEM ATPASE"/>
    <property type="match status" value="1"/>
</dbReference>
<dbReference type="InterPro" id="IPR000194">
    <property type="entry name" value="ATPase_F1/V1/A1_a/bsu_nucl-bd"/>
</dbReference>
<dbReference type="GO" id="GO:0005524">
    <property type="term" value="F:ATP binding"/>
    <property type="evidence" value="ECO:0007669"/>
    <property type="project" value="UniProtKB-KW"/>
</dbReference>
<dbReference type="Gene3D" id="3.40.50.12240">
    <property type="match status" value="1"/>
</dbReference>
<dbReference type="InterPro" id="IPR027417">
    <property type="entry name" value="P-loop_NTPase"/>
</dbReference>
<protein>
    <submittedName>
        <fullName evidence="12">Flagellar protein export ATPase FliI</fullName>
    </submittedName>
</protein>
<dbReference type="CDD" id="cd01136">
    <property type="entry name" value="ATPase_flagellum-secretory_path_III"/>
    <property type="match status" value="1"/>
</dbReference>
<organism evidence="12 13">
    <name type="scientific">Neobacillus novalis</name>
    <dbReference type="NCBI Taxonomy" id="220687"/>
    <lineage>
        <taxon>Bacteria</taxon>
        <taxon>Bacillati</taxon>
        <taxon>Bacillota</taxon>
        <taxon>Bacilli</taxon>
        <taxon>Bacillales</taxon>
        <taxon>Bacillaceae</taxon>
        <taxon>Neobacillus</taxon>
    </lineage>
</organism>
<dbReference type="EMBL" id="CP126114">
    <property type="protein sequence ID" value="WHY88407.1"/>
    <property type="molecule type" value="Genomic_DNA"/>
</dbReference>
<feature type="domain" description="AAA+ ATPase" evidence="11">
    <location>
        <begin position="159"/>
        <end position="340"/>
    </location>
</feature>
<dbReference type="GO" id="GO:0008564">
    <property type="term" value="F:protein-exporting ATPase activity"/>
    <property type="evidence" value="ECO:0007669"/>
    <property type="project" value="UniProtKB-EC"/>
</dbReference>
<keyword evidence="6" id="KW-0653">Protein transport</keyword>
<evidence type="ECO:0000256" key="2">
    <source>
        <dbReference type="ARBA" id="ARBA00022448"/>
    </source>
</evidence>
<dbReference type="RefSeq" id="WP_066086233.1">
    <property type="nucleotide sequence ID" value="NZ_CP126114.1"/>
</dbReference>
<keyword evidence="3" id="KW-0963">Cytoplasm</keyword>
<keyword evidence="8" id="KW-0406">Ion transport</keyword>
<comment type="catalytic activity">
    <reaction evidence="10">
        <text>ATP + H2O + cellular proteinSide 1 = ADP + phosphate + cellular proteinSide 2.</text>
        <dbReference type="EC" id="7.4.2.8"/>
    </reaction>
</comment>
<dbReference type="AlphaFoldDB" id="A0AA95SCW9"/>
<dbReference type="InterPro" id="IPR005714">
    <property type="entry name" value="ATPase_T3SS_FliI/YscN"/>
</dbReference>
<dbReference type="InterPro" id="IPR020003">
    <property type="entry name" value="ATPase_a/bsu_AS"/>
</dbReference>
<dbReference type="GO" id="GO:0071973">
    <property type="term" value="P:bacterial-type flagellum-dependent cell motility"/>
    <property type="evidence" value="ECO:0007669"/>
    <property type="project" value="InterPro"/>
</dbReference>
<reference evidence="12" key="1">
    <citation type="submission" date="2023-05" db="EMBL/GenBank/DDBJ databases">
        <title>Comparative genomics of Bacillaceae isolates and their secondary metabolite potential.</title>
        <authorList>
            <person name="Song L."/>
            <person name="Nielsen L.J."/>
            <person name="Mohite O."/>
            <person name="Xu X."/>
            <person name="Weber T."/>
            <person name="Kovacs A.T."/>
        </authorList>
    </citation>
    <scope>NUCLEOTIDE SEQUENCE</scope>
    <source>
        <strain evidence="12">XLM17</strain>
    </source>
</reference>
<dbReference type="Pfam" id="PF18269">
    <property type="entry name" value="T3SS_ATPase_C"/>
    <property type="match status" value="1"/>
</dbReference>
<evidence type="ECO:0000313" key="13">
    <source>
        <dbReference type="Proteomes" id="UP001178288"/>
    </source>
</evidence>
<keyword evidence="13" id="KW-1185">Reference proteome</keyword>
<evidence type="ECO:0000256" key="6">
    <source>
        <dbReference type="ARBA" id="ARBA00022927"/>
    </source>
</evidence>
<keyword evidence="9" id="KW-0066">ATP synthesis</keyword>
<dbReference type="GO" id="GO:0016887">
    <property type="term" value="F:ATP hydrolysis activity"/>
    <property type="evidence" value="ECO:0007669"/>
    <property type="project" value="InterPro"/>
</dbReference>
<dbReference type="SMART" id="SM00382">
    <property type="entry name" value="AAA"/>
    <property type="match status" value="1"/>
</dbReference>